<accession>A0ABT3Y4G9</accession>
<keyword evidence="3" id="KW-1185">Reference proteome</keyword>
<keyword evidence="1" id="KW-0472">Membrane</keyword>
<dbReference type="EMBL" id="JAOVZV010000014">
    <property type="protein sequence ID" value="MCX8533053.1"/>
    <property type="molecule type" value="Genomic_DNA"/>
</dbReference>
<comment type="caution">
    <text evidence="2">The sequence shown here is derived from an EMBL/GenBank/DDBJ whole genome shotgun (WGS) entry which is preliminary data.</text>
</comment>
<reference evidence="2" key="1">
    <citation type="submission" date="2022-10" db="EMBL/GenBank/DDBJ databases">
        <title>Chryseobacterium sp. nov., a novel bacterial species.</title>
        <authorList>
            <person name="Cao Y."/>
        </authorList>
    </citation>
    <scope>NUCLEOTIDE SEQUENCE</scope>
    <source>
        <strain evidence="2">KC 927</strain>
    </source>
</reference>
<dbReference type="RefSeq" id="WP_267281574.1">
    <property type="nucleotide sequence ID" value="NZ_JAOVZV010000014.1"/>
</dbReference>
<keyword evidence="1" id="KW-0812">Transmembrane</keyword>
<name>A0ABT3Y4G9_9FLAO</name>
<proteinExistence type="predicted"/>
<organism evidence="2 3">
    <name type="scientific">Chryseobacterium luquanense</name>
    <dbReference type="NCBI Taxonomy" id="2983766"/>
    <lineage>
        <taxon>Bacteria</taxon>
        <taxon>Pseudomonadati</taxon>
        <taxon>Bacteroidota</taxon>
        <taxon>Flavobacteriia</taxon>
        <taxon>Flavobacteriales</taxon>
        <taxon>Weeksellaceae</taxon>
        <taxon>Chryseobacterium group</taxon>
        <taxon>Chryseobacterium</taxon>
    </lineage>
</organism>
<feature type="transmembrane region" description="Helical" evidence="1">
    <location>
        <begin position="162"/>
        <end position="182"/>
    </location>
</feature>
<evidence type="ECO:0008006" key="4">
    <source>
        <dbReference type="Google" id="ProtNLM"/>
    </source>
</evidence>
<gene>
    <name evidence="2" type="ORF">OEA66_11900</name>
</gene>
<keyword evidence="1" id="KW-1133">Transmembrane helix</keyword>
<sequence length="187" mass="21309">MKILILISTISIAFACRSKHKIINDYKEKLKETENVKVDSVSLKKLQSFQNESTDLTVQEKKNEMSGNISIKGKSDESNPFVFHNVVGNDTVQSISIMGTAEYLISNHYAKYDNKKSEVTKQESATVTQDFAHRTVLKETKKEVFSEVNQKTKEIKAKGFQAGTWIVITIGIMILILTFFIYKYLKK</sequence>
<evidence type="ECO:0000313" key="2">
    <source>
        <dbReference type="EMBL" id="MCX8533053.1"/>
    </source>
</evidence>
<protein>
    <recommendedName>
        <fullName evidence="4">Lipoprotein</fullName>
    </recommendedName>
</protein>
<evidence type="ECO:0000313" key="3">
    <source>
        <dbReference type="Proteomes" id="UP001070176"/>
    </source>
</evidence>
<evidence type="ECO:0000256" key="1">
    <source>
        <dbReference type="SAM" id="Phobius"/>
    </source>
</evidence>
<dbReference type="PROSITE" id="PS51257">
    <property type="entry name" value="PROKAR_LIPOPROTEIN"/>
    <property type="match status" value="1"/>
</dbReference>
<dbReference type="Proteomes" id="UP001070176">
    <property type="component" value="Unassembled WGS sequence"/>
</dbReference>